<evidence type="ECO:0000256" key="6">
    <source>
        <dbReference type="ARBA" id="ARBA00023015"/>
    </source>
</evidence>
<evidence type="ECO:0000256" key="7">
    <source>
        <dbReference type="ARBA" id="ARBA00023163"/>
    </source>
</evidence>
<sequence length="102" mass="12165">MSSVMKIHQRDQRQDGRHSEKTRQYRCRICVKAFEKYQAVGGNQTSLTKPRKRKGEKEVQKHQCWMCSNEFDMGQALGGHMRRHRKELSRWKAQKLLEQSFA</sequence>
<dbReference type="SUPFAM" id="SSF57667">
    <property type="entry name" value="beta-beta-alpha zinc fingers"/>
    <property type="match status" value="1"/>
</dbReference>
<feature type="compositionally biased region" description="Basic and acidic residues" evidence="10">
    <location>
        <begin position="8"/>
        <end position="23"/>
    </location>
</feature>
<evidence type="ECO:0000256" key="5">
    <source>
        <dbReference type="ARBA" id="ARBA00022833"/>
    </source>
</evidence>
<evidence type="ECO:0000256" key="10">
    <source>
        <dbReference type="SAM" id="MobiDB-lite"/>
    </source>
</evidence>
<reference evidence="13" key="1">
    <citation type="journal article" date="2013" name="Science">
        <title>The Amborella genome and the evolution of flowering plants.</title>
        <authorList>
            <consortium name="Amborella Genome Project"/>
        </authorList>
    </citation>
    <scope>NUCLEOTIDE SEQUENCE [LARGE SCALE GENOMIC DNA]</scope>
</reference>
<feature type="domain" description="C2H2-type" evidence="11">
    <location>
        <begin position="62"/>
        <end position="89"/>
    </location>
</feature>
<evidence type="ECO:0000313" key="13">
    <source>
        <dbReference type="Proteomes" id="UP000017836"/>
    </source>
</evidence>
<dbReference type="GO" id="GO:0008270">
    <property type="term" value="F:zinc ion binding"/>
    <property type="evidence" value="ECO:0007669"/>
    <property type="project" value="UniProtKB-KW"/>
</dbReference>
<keyword evidence="7" id="KW-0804">Transcription</keyword>
<keyword evidence="3" id="KW-0677">Repeat</keyword>
<keyword evidence="6" id="KW-0805">Transcription regulation</keyword>
<dbReference type="InterPro" id="IPR013087">
    <property type="entry name" value="Znf_C2H2_type"/>
</dbReference>
<organism evidence="12 13">
    <name type="scientific">Amborella trichopoda</name>
    <dbReference type="NCBI Taxonomy" id="13333"/>
    <lineage>
        <taxon>Eukaryota</taxon>
        <taxon>Viridiplantae</taxon>
        <taxon>Streptophyta</taxon>
        <taxon>Embryophyta</taxon>
        <taxon>Tracheophyta</taxon>
        <taxon>Spermatophyta</taxon>
        <taxon>Magnoliopsida</taxon>
        <taxon>Amborellales</taxon>
        <taxon>Amborellaceae</taxon>
        <taxon>Amborella</taxon>
    </lineage>
</organism>
<dbReference type="PROSITE" id="PS00028">
    <property type="entry name" value="ZINC_FINGER_C2H2_1"/>
    <property type="match status" value="1"/>
</dbReference>
<proteinExistence type="predicted"/>
<evidence type="ECO:0000313" key="12">
    <source>
        <dbReference type="EMBL" id="ERN16470.1"/>
    </source>
</evidence>
<evidence type="ECO:0000256" key="9">
    <source>
        <dbReference type="PROSITE-ProRule" id="PRU00042"/>
    </source>
</evidence>
<dbReference type="Proteomes" id="UP000017836">
    <property type="component" value="Unassembled WGS sequence"/>
</dbReference>
<evidence type="ECO:0000256" key="8">
    <source>
        <dbReference type="ARBA" id="ARBA00023242"/>
    </source>
</evidence>
<dbReference type="Gramene" id="ERN16470">
    <property type="protein sequence ID" value="ERN16470"/>
    <property type="gene ID" value="AMTR_s00052p00213660"/>
</dbReference>
<dbReference type="PROSITE" id="PS50157">
    <property type="entry name" value="ZINC_FINGER_C2H2_2"/>
    <property type="match status" value="1"/>
</dbReference>
<dbReference type="PANTHER" id="PTHR26374">
    <property type="entry name" value="ZINC FINGER PROTEIN ZAT5"/>
    <property type="match status" value="1"/>
</dbReference>
<comment type="subcellular location">
    <subcellularLocation>
        <location evidence="1">Nucleus</location>
    </subcellularLocation>
</comment>
<feature type="region of interest" description="Disordered" evidence="10">
    <location>
        <begin position="1"/>
        <end position="23"/>
    </location>
</feature>
<dbReference type="EMBL" id="KI392446">
    <property type="protein sequence ID" value="ERN16470.1"/>
    <property type="molecule type" value="Genomic_DNA"/>
</dbReference>
<evidence type="ECO:0000256" key="2">
    <source>
        <dbReference type="ARBA" id="ARBA00022723"/>
    </source>
</evidence>
<dbReference type="Pfam" id="PF13912">
    <property type="entry name" value="zf-C2H2_6"/>
    <property type="match status" value="2"/>
</dbReference>
<dbReference type="eggNOG" id="KOG1721">
    <property type="taxonomic scope" value="Eukaryota"/>
</dbReference>
<keyword evidence="13" id="KW-1185">Reference proteome</keyword>
<evidence type="ECO:0000256" key="1">
    <source>
        <dbReference type="ARBA" id="ARBA00004123"/>
    </source>
</evidence>
<dbReference type="Gene3D" id="3.30.160.60">
    <property type="entry name" value="Classic Zinc Finger"/>
    <property type="match status" value="1"/>
</dbReference>
<dbReference type="PANTHER" id="PTHR26374:SF456">
    <property type="entry name" value="ZINC FINGER PROTEIN ZAT5-LIKE"/>
    <property type="match status" value="1"/>
</dbReference>
<keyword evidence="8" id="KW-0539">Nucleus</keyword>
<gene>
    <name evidence="12" type="ORF">AMTR_s00052p00213660</name>
</gene>
<protein>
    <recommendedName>
        <fullName evidence="11">C2H2-type domain-containing protein</fullName>
    </recommendedName>
</protein>
<dbReference type="HOGENOM" id="CLU_179558_0_0_1"/>
<keyword evidence="2" id="KW-0479">Metal-binding</keyword>
<dbReference type="AlphaFoldDB" id="U5D2J5"/>
<dbReference type="GO" id="GO:0005634">
    <property type="term" value="C:nucleus"/>
    <property type="evidence" value="ECO:0007669"/>
    <property type="project" value="UniProtKB-SubCell"/>
</dbReference>
<evidence type="ECO:0000256" key="3">
    <source>
        <dbReference type="ARBA" id="ARBA00022737"/>
    </source>
</evidence>
<dbReference type="InterPro" id="IPR036236">
    <property type="entry name" value="Znf_C2H2_sf"/>
</dbReference>
<dbReference type="STRING" id="13333.U5D2J5"/>
<evidence type="ECO:0000256" key="4">
    <source>
        <dbReference type="ARBA" id="ARBA00022771"/>
    </source>
</evidence>
<keyword evidence="4 9" id="KW-0863">Zinc-finger</keyword>
<evidence type="ECO:0000259" key="11">
    <source>
        <dbReference type="PROSITE" id="PS50157"/>
    </source>
</evidence>
<accession>U5D2J5</accession>
<name>U5D2J5_AMBTC</name>
<keyword evidence="5" id="KW-0862">Zinc</keyword>